<accession>G7YPY7</accession>
<evidence type="ECO:0008006" key="4">
    <source>
        <dbReference type="Google" id="ProtNLM"/>
    </source>
</evidence>
<protein>
    <recommendedName>
        <fullName evidence="4">LIM zinc-binding domain-containing protein</fullName>
    </recommendedName>
</protein>
<dbReference type="Gene3D" id="2.10.110.10">
    <property type="entry name" value="Cysteine Rich Protein"/>
    <property type="match status" value="1"/>
</dbReference>
<organism evidence="2 3">
    <name type="scientific">Clonorchis sinensis</name>
    <name type="common">Chinese liver fluke</name>
    <dbReference type="NCBI Taxonomy" id="79923"/>
    <lineage>
        <taxon>Eukaryota</taxon>
        <taxon>Metazoa</taxon>
        <taxon>Spiralia</taxon>
        <taxon>Lophotrochozoa</taxon>
        <taxon>Platyhelminthes</taxon>
        <taxon>Trematoda</taxon>
        <taxon>Digenea</taxon>
        <taxon>Opisthorchiida</taxon>
        <taxon>Opisthorchiata</taxon>
        <taxon>Opisthorchiidae</taxon>
        <taxon>Clonorchis</taxon>
    </lineage>
</organism>
<gene>
    <name evidence="2" type="ORF">CLF_106434</name>
</gene>
<evidence type="ECO:0000313" key="2">
    <source>
        <dbReference type="EMBL" id="GAA55018.1"/>
    </source>
</evidence>
<reference key="2">
    <citation type="submission" date="2011-10" db="EMBL/GenBank/DDBJ databases">
        <title>The genome and transcriptome sequence of Clonorchis sinensis provide insights into the carcinogenic liver fluke.</title>
        <authorList>
            <person name="Wang X."/>
            <person name="Huang Y."/>
            <person name="Chen W."/>
            <person name="Liu H."/>
            <person name="Guo L."/>
            <person name="Chen Y."/>
            <person name="Luo F."/>
            <person name="Zhou W."/>
            <person name="Sun J."/>
            <person name="Mao Q."/>
            <person name="Liang P."/>
            <person name="Zhou C."/>
            <person name="Tian Y."/>
            <person name="Men J."/>
            <person name="Lv X."/>
            <person name="Huang L."/>
            <person name="Zhou J."/>
            <person name="Hu Y."/>
            <person name="Li R."/>
            <person name="Zhang F."/>
            <person name="Lei H."/>
            <person name="Li X."/>
            <person name="Hu X."/>
            <person name="Liang C."/>
            <person name="Xu J."/>
            <person name="Wu Z."/>
            <person name="Yu X."/>
        </authorList>
    </citation>
    <scope>NUCLEOTIDE SEQUENCE</scope>
    <source>
        <strain>Henan</strain>
    </source>
</reference>
<feature type="region of interest" description="Disordered" evidence="1">
    <location>
        <begin position="89"/>
        <end position="108"/>
    </location>
</feature>
<feature type="compositionally biased region" description="Acidic residues" evidence="1">
    <location>
        <begin position="97"/>
        <end position="108"/>
    </location>
</feature>
<keyword evidence="3" id="KW-1185">Reference proteome</keyword>
<proteinExistence type="predicted"/>
<reference evidence="2" key="1">
    <citation type="journal article" date="2011" name="Genome Biol.">
        <title>The draft genome of the carcinogenic human liver fluke Clonorchis sinensis.</title>
        <authorList>
            <person name="Wang X."/>
            <person name="Chen W."/>
            <person name="Huang Y."/>
            <person name="Sun J."/>
            <person name="Men J."/>
            <person name="Liu H."/>
            <person name="Luo F."/>
            <person name="Guo L."/>
            <person name="Lv X."/>
            <person name="Deng C."/>
            <person name="Zhou C."/>
            <person name="Fan Y."/>
            <person name="Li X."/>
            <person name="Huang L."/>
            <person name="Hu Y."/>
            <person name="Liang C."/>
            <person name="Hu X."/>
            <person name="Xu J."/>
            <person name="Yu X."/>
        </authorList>
    </citation>
    <scope>NUCLEOTIDE SEQUENCE [LARGE SCALE GENOMIC DNA]</scope>
    <source>
        <strain evidence="2">Henan</strain>
    </source>
</reference>
<dbReference type="EMBL" id="DF143951">
    <property type="protein sequence ID" value="GAA55018.1"/>
    <property type="molecule type" value="Genomic_DNA"/>
</dbReference>
<dbReference type="Proteomes" id="UP000008909">
    <property type="component" value="Unassembled WGS sequence"/>
</dbReference>
<dbReference type="SUPFAM" id="SSF57716">
    <property type="entry name" value="Glucocorticoid receptor-like (DNA-binding domain)"/>
    <property type="match status" value="1"/>
</dbReference>
<name>G7YPY7_CLOSI</name>
<evidence type="ECO:0000256" key="1">
    <source>
        <dbReference type="SAM" id="MobiDB-lite"/>
    </source>
</evidence>
<sequence length="108" mass="12172">MEESRVQNTGELFCSICNLNLEGKNYCFRDGSFYCELHYQTLFWRGASLFRSPGSSSLSSQDSLSKELLEANHKTSQVLSFHKLTENVGVETNESSSSDEDVEYPDQG</sequence>
<dbReference type="AlphaFoldDB" id="G7YPY7"/>
<feature type="non-terminal residue" evidence="2">
    <location>
        <position position="108"/>
    </location>
</feature>
<evidence type="ECO:0000313" key="3">
    <source>
        <dbReference type="Proteomes" id="UP000008909"/>
    </source>
</evidence>